<comment type="subcellular location">
    <subcellularLocation>
        <location evidence="2">Cytoplasm</location>
    </subcellularLocation>
    <subcellularLocation>
        <location evidence="1">Nucleus</location>
    </subcellularLocation>
</comment>
<evidence type="ECO:0000256" key="7">
    <source>
        <dbReference type="ARBA" id="ARBA00022771"/>
    </source>
</evidence>
<dbReference type="GO" id="GO:0005737">
    <property type="term" value="C:cytoplasm"/>
    <property type="evidence" value="ECO:0007669"/>
    <property type="project" value="UniProtKB-SubCell"/>
</dbReference>
<feature type="compositionally biased region" description="Polar residues" evidence="19">
    <location>
        <begin position="72"/>
        <end position="96"/>
    </location>
</feature>
<feature type="domain" description="C2H2-type" evidence="20">
    <location>
        <begin position="642"/>
        <end position="669"/>
    </location>
</feature>
<dbReference type="InterPro" id="IPR013087">
    <property type="entry name" value="Znf_C2H2_type"/>
</dbReference>
<keyword evidence="12" id="KW-0539">Nucleus</keyword>
<evidence type="ECO:0000256" key="15">
    <source>
        <dbReference type="ARBA" id="ARBA00075232"/>
    </source>
</evidence>
<dbReference type="GO" id="GO:0005634">
    <property type="term" value="C:nucleus"/>
    <property type="evidence" value="ECO:0007669"/>
    <property type="project" value="UniProtKB-SubCell"/>
</dbReference>
<dbReference type="FunFam" id="3.30.160.60:FF:000145">
    <property type="entry name" value="Zinc finger protein 574"/>
    <property type="match status" value="1"/>
</dbReference>
<dbReference type="Gene3D" id="3.30.160.60">
    <property type="entry name" value="Classic Zinc Finger"/>
    <property type="match status" value="4"/>
</dbReference>
<feature type="region of interest" description="Disordered" evidence="19">
    <location>
        <begin position="1514"/>
        <end position="1601"/>
    </location>
</feature>
<evidence type="ECO:0000256" key="5">
    <source>
        <dbReference type="ARBA" id="ARBA00022723"/>
    </source>
</evidence>
<keyword evidence="6" id="KW-0677">Repeat</keyword>
<feature type="region of interest" description="Disordered" evidence="19">
    <location>
        <begin position="2224"/>
        <end position="2397"/>
    </location>
</feature>
<feature type="region of interest" description="Disordered" evidence="19">
    <location>
        <begin position="1411"/>
        <end position="1465"/>
    </location>
</feature>
<dbReference type="Pfam" id="PF00096">
    <property type="entry name" value="zf-C2H2"/>
    <property type="match status" value="3"/>
</dbReference>
<feature type="compositionally biased region" description="Low complexity" evidence="19">
    <location>
        <begin position="911"/>
        <end position="948"/>
    </location>
</feature>
<keyword evidence="11" id="KW-0804">Transcription</keyword>
<feature type="region of interest" description="Disordered" evidence="19">
    <location>
        <begin position="1825"/>
        <end position="2098"/>
    </location>
</feature>
<feature type="compositionally biased region" description="Pro residues" evidence="19">
    <location>
        <begin position="2301"/>
        <end position="2311"/>
    </location>
</feature>
<evidence type="ECO:0000256" key="13">
    <source>
        <dbReference type="ARBA" id="ARBA00065991"/>
    </source>
</evidence>
<feature type="compositionally biased region" description="Low complexity" evidence="19">
    <location>
        <begin position="2242"/>
        <end position="2255"/>
    </location>
</feature>
<dbReference type="OrthoDB" id="10042249at2759"/>
<keyword evidence="10" id="KW-0175">Coiled coil</keyword>
<feature type="region of interest" description="Disordered" evidence="19">
    <location>
        <begin position="481"/>
        <end position="551"/>
    </location>
</feature>
<evidence type="ECO:0000256" key="1">
    <source>
        <dbReference type="ARBA" id="ARBA00004123"/>
    </source>
</evidence>
<feature type="compositionally biased region" description="Acidic residues" evidence="19">
    <location>
        <begin position="1856"/>
        <end position="1879"/>
    </location>
</feature>
<feature type="region of interest" description="Disordered" evidence="19">
    <location>
        <begin position="377"/>
        <end position="412"/>
    </location>
</feature>
<keyword evidence="8" id="KW-0862">Zinc</keyword>
<feature type="compositionally biased region" description="Basic and acidic residues" evidence="19">
    <location>
        <begin position="1840"/>
        <end position="1855"/>
    </location>
</feature>
<dbReference type="GO" id="GO:0008270">
    <property type="term" value="F:zinc ion binding"/>
    <property type="evidence" value="ECO:0007669"/>
    <property type="project" value="UniProtKB-KW"/>
</dbReference>
<evidence type="ECO:0000256" key="4">
    <source>
        <dbReference type="ARBA" id="ARBA00022553"/>
    </source>
</evidence>
<feature type="compositionally biased region" description="Low complexity" evidence="19">
    <location>
        <begin position="492"/>
        <end position="503"/>
    </location>
</feature>
<comment type="subunit">
    <text evidence="13">Interacts with TRAF1 and TRAF2 as well as with JUN. Forms a multimeric complex with RUNX2 and E3 ubiquitin ligase WWP1.</text>
</comment>
<dbReference type="InterPro" id="IPR034729">
    <property type="entry name" value="Znf_CCHC_HIVEP"/>
</dbReference>
<evidence type="ECO:0000256" key="11">
    <source>
        <dbReference type="ARBA" id="ARBA00023163"/>
    </source>
</evidence>
<keyword evidence="7 18" id="KW-0863">Zinc-finger</keyword>
<feature type="domain" description="C2H2-type" evidence="20">
    <location>
        <begin position="192"/>
        <end position="219"/>
    </location>
</feature>
<feature type="region of interest" description="Disordered" evidence="19">
    <location>
        <begin position="599"/>
        <end position="633"/>
    </location>
</feature>
<evidence type="ECO:0000256" key="8">
    <source>
        <dbReference type="ARBA" id="ARBA00022833"/>
    </source>
</evidence>
<evidence type="ECO:0000256" key="2">
    <source>
        <dbReference type="ARBA" id="ARBA00004496"/>
    </source>
</evidence>
<dbReference type="SUPFAM" id="SSF57667">
    <property type="entry name" value="beta-beta-alpha zinc fingers"/>
    <property type="match status" value="3"/>
</dbReference>
<feature type="region of interest" description="Disordered" evidence="19">
    <location>
        <begin position="703"/>
        <end position="1044"/>
    </location>
</feature>
<proteinExistence type="predicted"/>
<evidence type="ECO:0000256" key="9">
    <source>
        <dbReference type="ARBA" id="ARBA00023015"/>
    </source>
</evidence>
<feature type="compositionally biased region" description="Basic and acidic residues" evidence="19">
    <location>
        <begin position="2262"/>
        <end position="2273"/>
    </location>
</feature>
<feature type="compositionally biased region" description="Basic and acidic residues" evidence="19">
    <location>
        <begin position="1558"/>
        <end position="1567"/>
    </location>
</feature>
<feature type="compositionally biased region" description="Acidic residues" evidence="19">
    <location>
        <begin position="1825"/>
        <end position="1838"/>
    </location>
</feature>
<evidence type="ECO:0000259" key="21">
    <source>
        <dbReference type="PROSITE" id="PS51811"/>
    </source>
</evidence>
<evidence type="ECO:0000256" key="14">
    <source>
        <dbReference type="ARBA" id="ARBA00069275"/>
    </source>
</evidence>
<dbReference type="FunFam" id="3.30.160.60:FF:000033">
    <property type="entry name" value="Immunodeficiency virus type I enhancer binding protein 1"/>
    <property type="match status" value="1"/>
</dbReference>
<dbReference type="GO" id="GO:0000978">
    <property type="term" value="F:RNA polymerase II cis-regulatory region sequence-specific DNA binding"/>
    <property type="evidence" value="ECO:0007669"/>
    <property type="project" value="TreeGrafter"/>
</dbReference>
<evidence type="ECO:0000256" key="12">
    <source>
        <dbReference type="ARBA" id="ARBA00023242"/>
    </source>
</evidence>
<dbReference type="InterPro" id="IPR036236">
    <property type="entry name" value="Znf_C2H2_sf"/>
</dbReference>
<evidence type="ECO:0000313" key="22">
    <source>
        <dbReference type="EMBL" id="ELK31112.1"/>
    </source>
</evidence>
<feature type="domain" description="C2H2-type" evidence="20">
    <location>
        <begin position="1789"/>
        <end position="1818"/>
    </location>
</feature>
<dbReference type="PROSITE" id="PS50157">
    <property type="entry name" value="ZINC_FINGER_C2H2_2"/>
    <property type="match status" value="5"/>
</dbReference>
<dbReference type="PROSITE" id="PS51811">
    <property type="entry name" value="ZF_CCHC_HIVEP"/>
    <property type="match status" value="1"/>
</dbReference>
<evidence type="ECO:0000256" key="6">
    <source>
        <dbReference type="ARBA" id="ARBA00022737"/>
    </source>
</evidence>
<sequence>MDPEQSVKGTKKAEGSPRKRLTKGEAVQARVSASAPFPGGSTAVAPEGPLQELLAPQPFPGPSPVLREGSQEKTGQQQKPPTRSSIEASVHVSQLPQHPLTPAFMSPGKPEHLLEGSTWQLVDPLRPGPSSSFMSPGLPPQSQLLPPHASIIPAEDLPGLPKVFVPRPSQVPLKPTEEAPKKERKPQKPGKYICQYCSRPCAKPSVLQKHIRSHTGERPYPCGPCGFSFKTKSNLYKHRKSHAHRIKAGLASGVGSELYPPGLEMERIPGEEFEEPTEGESTDSEEETGTASAHPAELSPRPKHPLLSRGLYSSGSQGSSHERCSLSQSSSAQSLEDPTPFAEPSSEHPLSHKPEDTHTIKQKLALRLSERKKVIDEQAFLSPGSKGSTESGYFSRSESAEQQASPPNTNARSYAEIILGKCGRIGQRTTMLTAASTQPLLPLSAEDKPGLVPLSVPRTQVIEHITKLITINEAVVDTSEIDSVKPRRSSLSRRSSMESPKSSLYREPLPSHSEKTKPEPSLMSLQHPPSTTPPVPLLRSHSMPSAACTLSTPHPTFRGSYSFDDHVTDAEAPSRSSQVFPSHPRMLKRQPAIELPLGGEYSEEAGPSSKDTAPKPTDEPEPKESELTKKTKKGLKTKGVIYECNVCGARYKKRDNYEAHKKYYCSELQIPKPVSAGAHVSLEAEKSPAEQEPWSQVMHYKLGATLELTPLRKRRKEKSLGDEEEPPAFESTKSQFGSPRPSDAARNLPLEATKSPAEPSKSVPSLEGTSGFQPRTPKPGSGSESGKERRTTSKEISVIQHTSSFEKSDSLEQPGGLEGEDKSTAPAPFSSPPPTPHGRSAHSLQPKLVRQPNIQVPEILVTEEPDRQDTEPEPPLKEPEKTEEFQWPQRSQTLAQLPAEKLPPKKKRLRLAQMAQSSGESSFESSLPLSRSPSQESSVSVSGSSRSASFERDDHGKAEAPRLLSDTRSKPLGTHMLTVPSHHTHTREMRRSASEQSPDVSHSAHMTERRSKSFDCGSLSLAGPSAPAPVAPAAPAAPAAPVAPPERRKCFLVRQASLSRFPETELEATPMGRQESEEPKPSSSKTVAKSSLPQISSAATSHTGHPGGKGQGQDRPSLGSTPPFTEALQVLHHPIAQLPLHEKPCLPPPVSLFSFQHLLQHEPGQSSEFFSSQSMSSLLSAPYSMPPIPPSLFQTPPFPLQPTVLHPSQLHLPQLMPHPTSIPFRQPPSFLPMPYPPSSALSSGFFLPLQSQFSLQLPGDVESHLPQIKTSLAPLATGTTGLSSSTEYGSNIQLPPVPPPSSSSVPMSAPPLALPTCPDTMVSLVVPVRIQTNMPSYGSAMYTTLSQILVTQSQGSSATIALPKFEEPSCKGTTVCRADVCEARLGPAGISEEQSRGFQTPYLRVPVTLPERKDTSLSSESVLSLEGSSSTVGGSKRVLSPAGSLELTMETQQQKRVKEEEASKADEKLELLKSCSVVLTSTEDGKRPEKSPLGSQGQVRRELELLSSLSTDLSDPKEIIPLPHPTLPHVTAPGSEALKEYGQPSGKHHRRGLPPLSVKKEDSKEQPDLPSLAPPSSLPLSETSPKSAKSQEGTDSKKVLQFPSLHTTTNVSWCYLNYIKPNHIQHADRRSSVYAGWCISLYNPNLPGVSTKAALSLLRSKQKVSKETYTMAIAPHPETGRLVPSSSHKPRMTEVHLPSLVSPEGQKEVARVEKEEETRGKPEEDAPASKRGEPARIKIFEGGYKSNEEYVYVRGRGRGKYVCEECGIRCKKPSMLKKHIRTHTDVRPYVCKHCHFAFKTKGNLTKHMKSKAHSKKCQETGVLEELEAEEGTSDDPLQDSEGREGSEAVAEHQFSDLEDSDSDSDLDEDEDEDEDESQDEPSGPSPEAPLPCPPATLPADSSPIQGPQPPDATSGNQTTWGSSVSEAGSCSRSSQSILCLPRLGPALPGPMEKDTSSTLSSKALSPRRPWSPSKEAGSRSPLAHKHPLTKSDSPQRHSPAREPQASALRLPGSQIGPLPCGSPRLELSPLTLRPLGRELPPRVHLPPEQEGAKDPGPPRDSPTRSRSPGQAESPPRSVLPGKWALAGPDSPSAAECGPSSGLAPWALYRPAPLPHKLLGRSPAPCASTWQKAESRSPSCSPGPAHPVSFRPFSARHDFRSHMPARTENIFSHLPLHSQHLARAPCPLIPIGGIQMVQARPGAHPTLLPGPTKAWVSGFSWGGSDLTGAREAQERGRWSPTESSSASVSPVAKVSKFTLSSELEGRDCPKETERTSGGLGRPPDWESRVAVSAESVPTHSPHTPPKASPRPPQGLRAESWSPRVESPHTLANPPASAPSPLDCSGSMGCLAEASTSFPARRRNLSGEPRTRQGSPEPSGRGGPGAPPHQPADRGPPST</sequence>
<keyword evidence="23" id="KW-1185">Reference proteome</keyword>
<protein>
    <recommendedName>
        <fullName evidence="14">Transcription factor HIVEP3</fullName>
    </recommendedName>
    <alternativeName>
        <fullName evidence="16">Kappa-B and V(D)J recombination signal sequences-binding protein</fullName>
    </alternativeName>
    <alternativeName>
        <fullName evidence="17">Kappa-binding protein 1</fullName>
    </alternativeName>
    <alternativeName>
        <fullName evidence="15">Zinc finger protein ZAS3</fullName>
    </alternativeName>
</protein>
<feature type="domain" description="C2H2-type" evidence="20">
    <location>
        <begin position="1761"/>
        <end position="1788"/>
    </location>
</feature>
<feature type="region of interest" description="Disordered" evidence="19">
    <location>
        <begin position="1702"/>
        <end position="1734"/>
    </location>
</feature>
<feature type="compositionally biased region" description="Pro residues" evidence="19">
    <location>
        <begin position="1883"/>
        <end position="1896"/>
    </location>
</feature>
<keyword evidence="5" id="KW-0479">Metal-binding</keyword>
<dbReference type="EMBL" id="KB106370">
    <property type="protein sequence ID" value="ELK31112.1"/>
    <property type="molecule type" value="Genomic_DNA"/>
</dbReference>
<dbReference type="FunFam" id="3.30.160.60:FF:000083">
    <property type="entry name" value="Immunodeficiency virus type I enhancer binding protein 1"/>
    <property type="match status" value="1"/>
</dbReference>
<evidence type="ECO:0000259" key="20">
    <source>
        <dbReference type="PROSITE" id="PS50157"/>
    </source>
</evidence>
<feature type="compositionally biased region" description="Polar residues" evidence="19">
    <location>
        <begin position="1086"/>
        <end position="1103"/>
    </location>
</feature>
<keyword evidence="4" id="KW-0597">Phosphoprotein</keyword>
<feature type="compositionally biased region" description="Polar residues" evidence="19">
    <location>
        <begin position="385"/>
        <end position="412"/>
    </location>
</feature>
<feature type="compositionally biased region" description="Basic and acidic residues" evidence="19">
    <location>
        <begin position="1705"/>
        <end position="1734"/>
    </location>
</feature>
<dbReference type="GO" id="GO:0000981">
    <property type="term" value="F:DNA-binding transcription factor activity, RNA polymerase II-specific"/>
    <property type="evidence" value="ECO:0007669"/>
    <property type="project" value="TreeGrafter"/>
</dbReference>
<feature type="compositionally biased region" description="Basic and acidic residues" evidence="19">
    <location>
        <begin position="949"/>
        <end position="969"/>
    </location>
</feature>
<dbReference type="eggNOG" id="KOG1721">
    <property type="taxonomic scope" value="Eukaryota"/>
</dbReference>
<name>L5LYH3_MYODS</name>
<accession>L5LYH3</accession>
<dbReference type="PANTHER" id="PTHR45944">
    <property type="entry name" value="SCHNURRI, ISOFORM F"/>
    <property type="match status" value="1"/>
</dbReference>
<feature type="compositionally biased region" description="Basic and acidic residues" evidence="19">
    <location>
        <begin position="864"/>
        <end position="884"/>
    </location>
</feature>
<dbReference type="SMART" id="SM00355">
    <property type="entry name" value="ZnF_C2H2"/>
    <property type="match status" value="5"/>
</dbReference>
<feature type="compositionally biased region" description="Basic and acidic residues" evidence="19">
    <location>
        <begin position="1456"/>
        <end position="1465"/>
    </location>
</feature>
<feature type="domain" description="C2H2-type" evidence="20">
    <location>
        <begin position="220"/>
        <end position="247"/>
    </location>
</feature>
<evidence type="ECO:0000313" key="23">
    <source>
        <dbReference type="Proteomes" id="UP000010556"/>
    </source>
</evidence>
<feature type="compositionally biased region" description="Basic and acidic residues" evidence="19">
    <location>
        <begin position="345"/>
        <end position="358"/>
    </location>
</feature>
<keyword evidence="3" id="KW-0963">Cytoplasm</keyword>
<feature type="compositionally biased region" description="Polar residues" evidence="19">
    <location>
        <begin position="1911"/>
        <end position="1937"/>
    </location>
</feature>
<organism evidence="22 23">
    <name type="scientific">Myotis davidii</name>
    <name type="common">David's myotis</name>
    <dbReference type="NCBI Taxonomy" id="225400"/>
    <lineage>
        <taxon>Eukaryota</taxon>
        <taxon>Metazoa</taxon>
        <taxon>Chordata</taxon>
        <taxon>Craniata</taxon>
        <taxon>Vertebrata</taxon>
        <taxon>Euteleostomi</taxon>
        <taxon>Mammalia</taxon>
        <taxon>Eutheria</taxon>
        <taxon>Laurasiatheria</taxon>
        <taxon>Chiroptera</taxon>
        <taxon>Yangochiroptera</taxon>
        <taxon>Vespertilionidae</taxon>
        <taxon>Myotis</taxon>
    </lineage>
</organism>
<keyword evidence="9" id="KW-0805">Transcription regulation</keyword>
<gene>
    <name evidence="22" type="ORF">MDA_GLEAN10014329</name>
</gene>
<feature type="region of interest" description="Disordered" evidence="19">
    <location>
        <begin position="272"/>
        <end position="358"/>
    </location>
</feature>
<evidence type="ECO:0000256" key="3">
    <source>
        <dbReference type="ARBA" id="ARBA00022490"/>
    </source>
</evidence>
<reference evidence="23" key="1">
    <citation type="journal article" date="2013" name="Science">
        <title>Comparative analysis of bat genomes provides insight into the evolution of flight and immunity.</title>
        <authorList>
            <person name="Zhang G."/>
            <person name="Cowled C."/>
            <person name="Shi Z."/>
            <person name="Huang Z."/>
            <person name="Bishop-Lilly K.A."/>
            <person name="Fang X."/>
            <person name="Wynne J.W."/>
            <person name="Xiong Z."/>
            <person name="Baker M.L."/>
            <person name="Zhao W."/>
            <person name="Tachedjian M."/>
            <person name="Zhu Y."/>
            <person name="Zhou P."/>
            <person name="Jiang X."/>
            <person name="Ng J."/>
            <person name="Yang L."/>
            <person name="Wu L."/>
            <person name="Xiao J."/>
            <person name="Feng Y."/>
            <person name="Chen Y."/>
            <person name="Sun X."/>
            <person name="Zhang Y."/>
            <person name="Marsh G.A."/>
            <person name="Crameri G."/>
            <person name="Broder C.C."/>
            <person name="Frey K.G."/>
            <person name="Wang L.F."/>
            <person name="Wang J."/>
        </authorList>
    </citation>
    <scope>NUCLEOTIDE SEQUENCE [LARGE SCALE GENOMIC DNA]</scope>
</reference>
<dbReference type="Proteomes" id="UP000010556">
    <property type="component" value="Unassembled WGS sequence"/>
</dbReference>
<dbReference type="PROSITE" id="PS00028">
    <property type="entry name" value="ZINC_FINGER_C2H2_1"/>
    <property type="match status" value="4"/>
</dbReference>
<evidence type="ECO:0000256" key="17">
    <source>
        <dbReference type="ARBA" id="ARBA00081148"/>
    </source>
</evidence>
<dbReference type="InterPro" id="IPR051969">
    <property type="entry name" value="Zinc-finger_DNA-bd_regulators"/>
</dbReference>
<feature type="compositionally biased region" description="Low complexity" evidence="19">
    <location>
        <begin position="325"/>
        <end position="335"/>
    </location>
</feature>
<feature type="domain" description="CCHC HIVEP-type" evidence="21">
    <location>
        <begin position="639"/>
        <end position="669"/>
    </location>
</feature>
<feature type="region of interest" description="Disordered" evidence="19">
    <location>
        <begin position="1480"/>
        <end position="1499"/>
    </location>
</feature>
<feature type="compositionally biased region" description="Acidic residues" evidence="19">
    <location>
        <begin position="272"/>
        <end position="288"/>
    </location>
</feature>
<evidence type="ECO:0000256" key="19">
    <source>
        <dbReference type="SAM" id="MobiDB-lite"/>
    </source>
</evidence>
<dbReference type="PANTHER" id="PTHR45944:SF5">
    <property type="entry name" value="TRANSCRIPTION FACTOR HIVEP3"/>
    <property type="match status" value="1"/>
</dbReference>
<feature type="region of interest" description="Disordered" evidence="19">
    <location>
        <begin position="1062"/>
        <end position="1124"/>
    </location>
</feature>
<evidence type="ECO:0000256" key="16">
    <source>
        <dbReference type="ARBA" id="ARBA00076562"/>
    </source>
</evidence>
<feature type="compositionally biased region" description="Low complexity" evidence="19">
    <location>
        <begin position="1416"/>
        <end position="1435"/>
    </location>
</feature>
<evidence type="ECO:0000256" key="18">
    <source>
        <dbReference type="PROSITE-ProRule" id="PRU00042"/>
    </source>
</evidence>
<feature type="compositionally biased region" description="Basic and acidic residues" evidence="19">
    <location>
        <begin position="2035"/>
        <end position="2063"/>
    </location>
</feature>
<feature type="compositionally biased region" description="Basic and acidic residues" evidence="19">
    <location>
        <begin position="612"/>
        <end position="629"/>
    </location>
</feature>
<feature type="compositionally biased region" description="Low complexity" evidence="19">
    <location>
        <begin position="1578"/>
        <end position="1587"/>
    </location>
</feature>
<evidence type="ECO:0000256" key="10">
    <source>
        <dbReference type="ARBA" id="ARBA00023054"/>
    </source>
</evidence>
<feature type="region of interest" description="Disordered" evidence="19">
    <location>
        <begin position="161"/>
        <end position="189"/>
    </location>
</feature>
<feature type="region of interest" description="Disordered" evidence="19">
    <location>
        <begin position="1"/>
        <end position="112"/>
    </location>
</feature>